<dbReference type="AlphaFoldDB" id="A0A975GKE4"/>
<name>A0A975GKE4_9BACT</name>
<dbReference type="KEGG" id="dmm:dnm_006580"/>
<gene>
    <name evidence="1" type="ORF">dnm_006580</name>
</gene>
<dbReference type="Proteomes" id="UP000663722">
    <property type="component" value="Chromosome"/>
</dbReference>
<sequence length="52" mass="5870">MRILPCCAESGRSGFFNGGQVSDYRKGRAVYLDVEKAVTIGLFPEIDRDKFR</sequence>
<proteinExistence type="predicted"/>
<organism evidence="1 2">
    <name type="scientific">Desulfonema magnum</name>
    <dbReference type="NCBI Taxonomy" id="45655"/>
    <lineage>
        <taxon>Bacteria</taxon>
        <taxon>Pseudomonadati</taxon>
        <taxon>Thermodesulfobacteriota</taxon>
        <taxon>Desulfobacteria</taxon>
        <taxon>Desulfobacterales</taxon>
        <taxon>Desulfococcaceae</taxon>
        <taxon>Desulfonema</taxon>
    </lineage>
</organism>
<accession>A0A975GKE4</accession>
<keyword evidence="2" id="KW-1185">Reference proteome</keyword>
<protein>
    <submittedName>
        <fullName evidence="1">Uncharacterized protein</fullName>
    </submittedName>
</protein>
<evidence type="ECO:0000313" key="2">
    <source>
        <dbReference type="Proteomes" id="UP000663722"/>
    </source>
</evidence>
<dbReference type="EMBL" id="CP061800">
    <property type="protein sequence ID" value="QTA84659.1"/>
    <property type="molecule type" value="Genomic_DNA"/>
</dbReference>
<reference evidence="1" key="1">
    <citation type="journal article" date="2021" name="Microb. Physiol.">
        <title>Proteogenomic Insights into the Physiology of Marine, Sulfate-Reducing, Filamentous Desulfonema limicola and Desulfonema magnum.</title>
        <authorList>
            <person name="Schnaars V."/>
            <person name="Wohlbrand L."/>
            <person name="Scheve S."/>
            <person name="Hinrichs C."/>
            <person name="Reinhardt R."/>
            <person name="Rabus R."/>
        </authorList>
    </citation>
    <scope>NUCLEOTIDE SEQUENCE</scope>
    <source>
        <strain evidence="1">4be13</strain>
    </source>
</reference>
<evidence type="ECO:0000313" key="1">
    <source>
        <dbReference type="EMBL" id="QTA84659.1"/>
    </source>
</evidence>